<name>A0AAN8F158_TRICO</name>
<accession>A0AAN8F158</accession>
<dbReference type="EMBL" id="WIXE01018053">
    <property type="protein sequence ID" value="KAK5971250.1"/>
    <property type="molecule type" value="Genomic_DNA"/>
</dbReference>
<dbReference type="Proteomes" id="UP001331761">
    <property type="component" value="Unassembled WGS sequence"/>
</dbReference>
<evidence type="ECO:0000313" key="1">
    <source>
        <dbReference type="EMBL" id="KAK5971250.1"/>
    </source>
</evidence>
<protein>
    <submittedName>
        <fullName evidence="1">Uncharacterized protein</fullName>
    </submittedName>
</protein>
<organism evidence="1 2">
    <name type="scientific">Trichostrongylus colubriformis</name>
    <name type="common">Black scour worm</name>
    <dbReference type="NCBI Taxonomy" id="6319"/>
    <lineage>
        <taxon>Eukaryota</taxon>
        <taxon>Metazoa</taxon>
        <taxon>Ecdysozoa</taxon>
        <taxon>Nematoda</taxon>
        <taxon>Chromadorea</taxon>
        <taxon>Rhabditida</taxon>
        <taxon>Rhabditina</taxon>
        <taxon>Rhabditomorpha</taxon>
        <taxon>Strongyloidea</taxon>
        <taxon>Trichostrongylidae</taxon>
        <taxon>Trichostrongylus</taxon>
    </lineage>
</organism>
<evidence type="ECO:0000313" key="2">
    <source>
        <dbReference type="Proteomes" id="UP001331761"/>
    </source>
</evidence>
<reference evidence="1 2" key="1">
    <citation type="submission" date="2019-10" db="EMBL/GenBank/DDBJ databases">
        <title>Assembly and Annotation for the nematode Trichostrongylus colubriformis.</title>
        <authorList>
            <person name="Martin J."/>
        </authorList>
    </citation>
    <scope>NUCLEOTIDE SEQUENCE [LARGE SCALE GENOMIC DNA]</scope>
    <source>
        <strain evidence="1">G859</strain>
        <tissue evidence="1">Whole worm</tissue>
    </source>
</reference>
<dbReference type="AlphaFoldDB" id="A0AAN8F158"/>
<sequence length="125" mass="14612">MFSVDTNELLYPIYHMTRAELLQNDQLSSSTGFNMPEYRQLMMQYPDLREKILHLGQLNKEIEAENSEALYFLDTLWNLAGQARQLKIGVAEETDTALSKFDALSPSTQDYLIRRFPHLEILRKK</sequence>
<gene>
    <name evidence="1" type="ORF">GCK32_007801</name>
</gene>
<proteinExistence type="predicted"/>
<keyword evidence="2" id="KW-1185">Reference proteome</keyword>
<comment type="caution">
    <text evidence="1">The sequence shown here is derived from an EMBL/GenBank/DDBJ whole genome shotgun (WGS) entry which is preliminary data.</text>
</comment>